<protein>
    <recommendedName>
        <fullName evidence="1">GED domain-containing protein</fullName>
    </recommendedName>
</protein>
<evidence type="ECO:0000313" key="2">
    <source>
        <dbReference type="EMBL" id="TQL48741.1"/>
    </source>
</evidence>
<feature type="domain" description="GED" evidence="1">
    <location>
        <begin position="292"/>
        <end position="386"/>
    </location>
</feature>
<reference evidence="2 3" key="1">
    <citation type="submission" date="2019-06" db="EMBL/GenBank/DDBJ databases">
        <title>Sequencing the genomes of 1000 actinobacteria strains.</title>
        <authorList>
            <person name="Klenk H.-P."/>
        </authorList>
    </citation>
    <scope>NUCLEOTIDE SEQUENCE [LARGE SCALE GENOMIC DNA]</scope>
    <source>
        <strain evidence="2 3">DSM 26477</strain>
    </source>
</reference>
<gene>
    <name evidence="2" type="ORF">FB562_1842</name>
</gene>
<dbReference type="AlphaFoldDB" id="A0A542YL07"/>
<dbReference type="PROSITE" id="PS51388">
    <property type="entry name" value="GED"/>
    <property type="match status" value="1"/>
</dbReference>
<proteinExistence type="predicted"/>
<keyword evidence="3" id="KW-1185">Reference proteome</keyword>
<name>A0A542YL07_9MICO</name>
<accession>A0A542YL07</accession>
<comment type="caution">
    <text evidence="2">The sequence shown here is derived from an EMBL/GenBank/DDBJ whole genome shotgun (WGS) entry which is preliminary data.</text>
</comment>
<evidence type="ECO:0000313" key="3">
    <source>
        <dbReference type="Proteomes" id="UP000317998"/>
    </source>
</evidence>
<dbReference type="Proteomes" id="UP000317998">
    <property type="component" value="Unassembled WGS sequence"/>
</dbReference>
<dbReference type="EMBL" id="VFOM01000001">
    <property type="protein sequence ID" value="TQL48741.1"/>
    <property type="molecule type" value="Genomic_DNA"/>
</dbReference>
<dbReference type="InterPro" id="IPR020850">
    <property type="entry name" value="GED_dom"/>
</dbReference>
<evidence type="ECO:0000259" key="1">
    <source>
        <dbReference type="PROSITE" id="PS51388"/>
    </source>
</evidence>
<organism evidence="2 3">
    <name type="scientific">Homoserinimonas aerilata</name>
    <dbReference type="NCBI Taxonomy" id="1162970"/>
    <lineage>
        <taxon>Bacteria</taxon>
        <taxon>Bacillati</taxon>
        <taxon>Actinomycetota</taxon>
        <taxon>Actinomycetes</taxon>
        <taxon>Micrococcales</taxon>
        <taxon>Microbacteriaceae</taxon>
        <taxon>Homoserinimonas</taxon>
    </lineage>
</organism>
<sequence>MLLIDGWKPHDKLDVATLGPTLSLLGKRQSHLFSAGDWRADPFIVSLVDDGLLVLHEAPLDDVLRDLAEAGALRSDDASPGADHVIALGDGFVSVDVNTWNQIRRSARPVDLELLTPPVFSSTAAKYQEFRNFVGATEGAPRWSGLAARMHLRRDFEAEVLDHALKQVQSRELPAPIVVEGQTATGKSIGLASIALELSRSGRVAVLHQARRTVRPAVEDVDMYAAWAEDHGAEATVLVWDGMTNPAEYEALSRQLRARGRRVLIIGTTYKKQAAPSSTIFTAAAELSPGEVSRLIDLLTSFGVEIRRPKNALDTSFLAFLYYTLPETERQLRSGLAREMRAAELAISELAREQNEKPSSQQRLTAMQAALQAAGIDLEELLPQSNSDKPVAAQSFAERAPLQRITALVLVAGKHGVPVPIDLALRVLGREGSQSVRDALNSSDIIREINDDNGEIFLAARSHLEAELLAQHEVPVTVEIEVIAEAIRNIRILDGFGGGADEVQFLVSLFERIGPAADLPRYRMHFGEIADALRERRHELGSPRPRLALQESNFVRGYVQWQQDAHEGSLASRVSALEYNAELLDEVLSSASTKGLIRLSLSVELASTLGAIIYEYSHGENGETIEGLAGRLDDVLGAVLDARAVDPGNTYPVDVLAWSTLEAIGTGAMRPDERLDRLAYAVATLESLDRSTLSEAQLAKLDSRGVSLNKALADDAAVWSYLQNLETNTSPAATYFLAQSEAKNVPNGERQALSRLRAAPAQTRKDWRCAQLLVDLTWRDIAGARLLSGERLPLHLSPADLAQIASLSADLQGAELPDLYRLRFIQAVAQFSKGNYAESGKLFREVGDLTRQLSKRIYTSYFLADENQVPRVFTGRVEFADARSGEVWVNELGTRIKFEPRLFSATGDFARSQQLPAFLVGFKLSRGPVAEPRSIYRSRSHA</sequence>